<feature type="binding site" evidence="5">
    <location>
        <position position="156"/>
    </location>
    <ligand>
        <name>Mn(2+)</name>
        <dbReference type="ChEBI" id="CHEBI:29035"/>
        <label>2</label>
    </ligand>
</feature>
<evidence type="ECO:0000256" key="8">
    <source>
        <dbReference type="PROSITE-ProRule" id="PRU00742"/>
    </source>
</evidence>
<dbReference type="PROSITE" id="PS51409">
    <property type="entry name" value="ARGINASE_2"/>
    <property type="match status" value="1"/>
</dbReference>
<evidence type="ECO:0000256" key="4">
    <source>
        <dbReference type="ARBA" id="ARBA00023211"/>
    </source>
</evidence>
<protein>
    <recommendedName>
        <fullName evidence="5 6">Formimidoylglutamase</fullName>
        <ecNumber evidence="5 6">3.5.3.8</ecNumber>
    </recommendedName>
    <alternativeName>
        <fullName evidence="5">Formiminoglutamase</fullName>
    </alternativeName>
    <alternativeName>
        <fullName evidence="5">Formiminoglutamate hydrolase</fullName>
    </alternativeName>
</protein>
<dbReference type="EMBL" id="RJJE01000017">
    <property type="protein sequence ID" value="RNI28299.1"/>
    <property type="molecule type" value="Genomic_DNA"/>
</dbReference>
<evidence type="ECO:0000256" key="9">
    <source>
        <dbReference type="RuleBase" id="RU003684"/>
    </source>
</evidence>
<comment type="pathway">
    <text evidence="5">Amino-acid degradation; L-histidine degradation into L-glutamate; L-glutamate from N-formimidoyl-L-glutamate (hydrolase route): step 1/1.</text>
</comment>
<dbReference type="GO" id="GO:0033389">
    <property type="term" value="P:putrescine biosynthetic process from arginine, via agmatine"/>
    <property type="evidence" value="ECO:0007669"/>
    <property type="project" value="TreeGrafter"/>
</dbReference>
<organism evidence="10 11">
    <name type="scientific">Rufibacter immobilis</name>
    <dbReference type="NCBI Taxonomy" id="1348778"/>
    <lineage>
        <taxon>Bacteria</taxon>
        <taxon>Pseudomonadati</taxon>
        <taxon>Bacteroidota</taxon>
        <taxon>Cytophagia</taxon>
        <taxon>Cytophagales</taxon>
        <taxon>Hymenobacteraceae</taxon>
        <taxon>Rufibacter</taxon>
    </lineage>
</organism>
<evidence type="ECO:0000313" key="11">
    <source>
        <dbReference type="Proteomes" id="UP000271010"/>
    </source>
</evidence>
<dbReference type="GO" id="GO:0019556">
    <property type="term" value="P:L-histidine catabolic process to glutamate and formamide"/>
    <property type="evidence" value="ECO:0007669"/>
    <property type="project" value="UniProtKB-UniRule"/>
</dbReference>
<dbReference type="OrthoDB" id="9788689at2"/>
<comment type="function">
    <text evidence="5">Catalyzes the conversion of N-formimidoyl-L-glutamate to L-glutamate and formamide.</text>
</comment>
<dbReference type="Pfam" id="PF00491">
    <property type="entry name" value="Arginase"/>
    <property type="match status" value="1"/>
</dbReference>
<dbReference type="UniPathway" id="UPA00379">
    <property type="reaction ID" value="UER00552"/>
</dbReference>
<keyword evidence="2 5" id="KW-0378">Hydrolase</keyword>
<evidence type="ECO:0000256" key="1">
    <source>
        <dbReference type="ARBA" id="ARBA00022723"/>
    </source>
</evidence>
<dbReference type="EC" id="3.5.3.8" evidence="5 6"/>
<reference evidence="10 11" key="1">
    <citation type="submission" date="2018-11" db="EMBL/GenBank/DDBJ databases">
        <title>Rufibacter latericius sp. nov., isolated from water in Baiyang Lake.</title>
        <authorList>
            <person name="Yang Y."/>
        </authorList>
    </citation>
    <scope>NUCLEOTIDE SEQUENCE [LARGE SCALE GENOMIC DNA]</scope>
    <source>
        <strain evidence="10 11">MCC P1</strain>
    </source>
</reference>
<accession>A0A3M9MS32</accession>
<evidence type="ECO:0000313" key="10">
    <source>
        <dbReference type="EMBL" id="RNI28299.1"/>
    </source>
</evidence>
<evidence type="ECO:0000256" key="5">
    <source>
        <dbReference type="HAMAP-Rule" id="MF_00737"/>
    </source>
</evidence>
<feature type="binding site" evidence="5 7">
    <location>
        <position position="160"/>
    </location>
    <ligand>
        <name>Mn(2+)</name>
        <dbReference type="ChEBI" id="CHEBI:29035"/>
        <label>1</label>
    </ligand>
</feature>
<dbReference type="PANTHER" id="PTHR11358:SF35">
    <property type="entry name" value="FORMIMIDOYLGLUTAMASE"/>
    <property type="match status" value="1"/>
</dbReference>
<dbReference type="CDD" id="cd09988">
    <property type="entry name" value="Formimidoylglutamase"/>
    <property type="match status" value="1"/>
</dbReference>
<dbReference type="SUPFAM" id="SSF52768">
    <property type="entry name" value="Arginase/deacetylase"/>
    <property type="match status" value="1"/>
</dbReference>
<keyword evidence="4 5" id="KW-0464">Manganese</keyword>
<comment type="cofactor">
    <cofactor evidence="5 7">
        <name>Mn(2+)</name>
        <dbReference type="ChEBI" id="CHEBI:29035"/>
    </cofactor>
    <text evidence="5 7">Binds 2 manganese ions per subunit.</text>
</comment>
<dbReference type="PIRSF" id="PIRSF036979">
    <property type="entry name" value="Arginase"/>
    <property type="match status" value="1"/>
</dbReference>
<dbReference type="GO" id="GO:0030145">
    <property type="term" value="F:manganese ion binding"/>
    <property type="evidence" value="ECO:0007669"/>
    <property type="project" value="UniProtKB-UniRule"/>
</dbReference>
<comment type="catalytic activity">
    <reaction evidence="5">
        <text>N-formimidoyl-L-glutamate + H2O = formamide + L-glutamate</text>
        <dbReference type="Rhea" id="RHEA:22492"/>
        <dbReference type="ChEBI" id="CHEBI:15377"/>
        <dbReference type="ChEBI" id="CHEBI:16397"/>
        <dbReference type="ChEBI" id="CHEBI:29985"/>
        <dbReference type="ChEBI" id="CHEBI:58928"/>
        <dbReference type="EC" id="3.5.3.8"/>
    </reaction>
</comment>
<comment type="similarity">
    <text evidence="5 8 9">Belongs to the arginase family.</text>
</comment>
<feature type="binding site" evidence="7">
    <location>
        <position position="249"/>
    </location>
    <ligand>
        <name>Mn(2+)</name>
        <dbReference type="ChEBI" id="CHEBI:29035"/>
        <label>1</label>
    </ligand>
</feature>
<dbReference type="InterPro" id="IPR005923">
    <property type="entry name" value="HutG"/>
</dbReference>
<keyword evidence="11" id="KW-1185">Reference proteome</keyword>
<keyword evidence="1 5" id="KW-0479">Metal-binding</keyword>
<feature type="binding site" evidence="5">
    <location>
        <position position="158"/>
    </location>
    <ligand>
        <name>Mn(2+)</name>
        <dbReference type="ChEBI" id="CHEBI:29035"/>
        <label>2</label>
    </ligand>
</feature>
<dbReference type="NCBIfam" id="TIGR01227">
    <property type="entry name" value="hutG"/>
    <property type="match status" value="1"/>
</dbReference>
<dbReference type="GO" id="GO:0008783">
    <property type="term" value="F:agmatinase activity"/>
    <property type="evidence" value="ECO:0007669"/>
    <property type="project" value="TreeGrafter"/>
</dbReference>
<dbReference type="PANTHER" id="PTHR11358">
    <property type="entry name" value="ARGINASE/AGMATINASE"/>
    <property type="match status" value="1"/>
</dbReference>
<evidence type="ECO:0000256" key="2">
    <source>
        <dbReference type="ARBA" id="ARBA00022801"/>
    </source>
</evidence>
<dbReference type="RefSeq" id="WP_123134767.1">
    <property type="nucleotide sequence ID" value="NZ_RJJE01000017.1"/>
</dbReference>
<feature type="binding site" evidence="5 7">
    <location>
        <position position="247"/>
    </location>
    <ligand>
        <name>Mn(2+)</name>
        <dbReference type="ChEBI" id="CHEBI:29035"/>
        <label>1</label>
    </ligand>
</feature>
<comment type="caution">
    <text evidence="10">The sequence shown here is derived from an EMBL/GenBank/DDBJ whole genome shotgun (WGS) entry which is preliminary data.</text>
</comment>
<keyword evidence="3 5" id="KW-0369">Histidine metabolism</keyword>
<feature type="binding site" evidence="7">
    <location>
        <position position="158"/>
    </location>
    <ligand>
        <name>Mn(2+)</name>
        <dbReference type="ChEBI" id="CHEBI:29035"/>
        <label>1</label>
    </ligand>
</feature>
<dbReference type="HAMAP" id="MF_00737">
    <property type="entry name" value="Formimidoylglutam"/>
    <property type="match status" value="1"/>
</dbReference>
<dbReference type="Proteomes" id="UP000271010">
    <property type="component" value="Unassembled WGS sequence"/>
</dbReference>
<gene>
    <name evidence="5 10" type="primary">hutG</name>
    <name evidence="10" type="ORF">EFA69_19785</name>
</gene>
<evidence type="ECO:0000256" key="7">
    <source>
        <dbReference type="PIRSR" id="PIRSR036979-1"/>
    </source>
</evidence>
<dbReference type="Gene3D" id="3.40.800.10">
    <property type="entry name" value="Ureohydrolase domain"/>
    <property type="match status" value="1"/>
</dbReference>
<name>A0A3M9MS32_9BACT</name>
<proteinExistence type="inferred from homology"/>
<dbReference type="GO" id="GO:0050415">
    <property type="term" value="F:formimidoylglutamase activity"/>
    <property type="evidence" value="ECO:0007669"/>
    <property type="project" value="UniProtKB-UniRule"/>
</dbReference>
<dbReference type="GO" id="GO:0019557">
    <property type="term" value="P:L-histidine catabolic process to glutamate and formate"/>
    <property type="evidence" value="ECO:0007669"/>
    <property type="project" value="UniProtKB-UniPathway"/>
</dbReference>
<dbReference type="InterPro" id="IPR006035">
    <property type="entry name" value="Ureohydrolase"/>
</dbReference>
<evidence type="ECO:0000256" key="6">
    <source>
        <dbReference type="NCBIfam" id="TIGR01227"/>
    </source>
</evidence>
<dbReference type="PRINTS" id="PR00116">
    <property type="entry name" value="ARGINASE"/>
</dbReference>
<feature type="binding site" evidence="5 7">
    <location>
        <position position="130"/>
    </location>
    <ligand>
        <name>Mn(2+)</name>
        <dbReference type="ChEBI" id="CHEBI:29035"/>
        <label>1</label>
    </ligand>
</feature>
<dbReference type="InterPro" id="IPR020855">
    <property type="entry name" value="Ureohydrolase_Mn_BS"/>
</dbReference>
<feature type="binding site" evidence="5 7">
    <location>
        <position position="156"/>
    </location>
    <ligand>
        <name>Mn(2+)</name>
        <dbReference type="ChEBI" id="CHEBI:29035"/>
        <label>1</label>
    </ligand>
</feature>
<dbReference type="AlphaFoldDB" id="A0A3M9MS32"/>
<dbReference type="PROSITE" id="PS01053">
    <property type="entry name" value="ARGINASE_1"/>
    <property type="match status" value="1"/>
</dbReference>
<feature type="binding site" evidence="5">
    <location>
        <position position="249"/>
    </location>
    <ligand>
        <name>Mn(2+)</name>
        <dbReference type="ChEBI" id="CHEBI:29035"/>
        <label>2</label>
    </ligand>
</feature>
<feature type="binding site" evidence="5">
    <location>
        <position position="247"/>
    </location>
    <ligand>
        <name>Mn(2+)</name>
        <dbReference type="ChEBI" id="CHEBI:29035"/>
        <label>2</label>
    </ligand>
</feature>
<evidence type="ECO:0000256" key="3">
    <source>
        <dbReference type="ARBA" id="ARBA00022808"/>
    </source>
</evidence>
<sequence>MYKPSDKTTWNGRIDPQDGVLGLRWHQIVQLLDLSREVAESEGSIIFLGFSCDEGVRRNQGRVGAAAAPSAIRQAMSALADHLPDEVQLFGGGDVICANQRLEEAQAQLGRKVQMLLRKGYKPLVLGGGHETAFGHFLGIQPQLKPGEKLGIINLDAHFDLRTYGQHPSSGSPFLQIADALQAGGQEFRYLCLGIQEYGNTRKLFKTAADLGVQYCTAEELQTGAETVQQKLREFLDGVEKVYLSIDLDVFAAAYAPGVSAPTALGITPHAALPLLRQIIQSGKVLSLDVVELNPALDIDNRTAKLAAALIFHLVQEWH</sequence>
<dbReference type="InterPro" id="IPR023696">
    <property type="entry name" value="Ureohydrolase_dom_sf"/>
</dbReference>